<organism evidence="1">
    <name type="scientific">Hyperionvirus sp</name>
    <dbReference type="NCBI Taxonomy" id="2487770"/>
    <lineage>
        <taxon>Viruses</taxon>
        <taxon>Varidnaviria</taxon>
        <taxon>Bamfordvirae</taxon>
        <taxon>Nucleocytoviricota</taxon>
        <taxon>Megaviricetes</taxon>
        <taxon>Imitervirales</taxon>
        <taxon>Mimiviridae</taxon>
        <taxon>Klosneuvirinae</taxon>
    </lineage>
</organism>
<name>A0A3G5ACD2_9VIRU</name>
<accession>A0A3G5ACD2</accession>
<protein>
    <submittedName>
        <fullName evidence="1">Uncharacterized protein</fullName>
    </submittedName>
</protein>
<sequence length="64" mass="7246">MTVPQSVNLDNLDRGPKASSVIFKLCFNSNSRRFVRFDNPSLVMVMDALNDIKFVMRAIILSVI</sequence>
<evidence type="ECO:0000313" key="1">
    <source>
        <dbReference type="EMBL" id="AYV84898.1"/>
    </source>
</evidence>
<dbReference type="EMBL" id="MK072433">
    <property type="protein sequence ID" value="AYV84898.1"/>
    <property type="molecule type" value="Genomic_DNA"/>
</dbReference>
<gene>
    <name evidence="1" type="ORF">Hyperionvirus51_5</name>
</gene>
<reference evidence="1" key="1">
    <citation type="submission" date="2018-10" db="EMBL/GenBank/DDBJ databases">
        <title>Hidden diversity of soil giant viruses.</title>
        <authorList>
            <person name="Schulz F."/>
            <person name="Alteio L."/>
            <person name="Goudeau D."/>
            <person name="Ryan E.M."/>
            <person name="Malmstrom R.R."/>
            <person name="Blanchard J."/>
            <person name="Woyke T."/>
        </authorList>
    </citation>
    <scope>NUCLEOTIDE SEQUENCE</scope>
    <source>
        <strain evidence="1">HYV1</strain>
    </source>
</reference>
<proteinExistence type="predicted"/>